<dbReference type="InterPro" id="IPR004875">
    <property type="entry name" value="DDE_SF_endonuclease_dom"/>
</dbReference>
<dbReference type="InterPro" id="IPR050863">
    <property type="entry name" value="CenT-Element_Derived"/>
</dbReference>
<dbReference type="Pfam" id="PF03184">
    <property type="entry name" value="DDE_1"/>
    <property type="match status" value="1"/>
</dbReference>
<feature type="region of interest" description="Disordered" evidence="1">
    <location>
        <begin position="279"/>
        <end position="313"/>
    </location>
</feature>
<proteinExistence type="predicted"/>
<protein>
    <recommendedName>
        <fullName evidence="2">DDE-1 domain-containing protein</fullName>
    </recommendedName>
</protein>
<reference evidence="3 4" key="1">
    <citation type="submission" date="2023-02" db="EMBL/GenBank/DDBJ databases">
        <title>LHISI_Scaffold_Assembly.</title>
        <authorList>
            <person name="Stuart O.P."/>
            <person name="Cleave R."/>
            <person name="Magrath M.J.L."/>
            <person name="Mikheyev A.S."/>
        </authorList>
    </citation>
    <scope>NUCLEOTIDE SEQUENCE [LARGE SCALE GENOMIC DNA]</scope>
    <source>
        <strain evidence="3">Daus_M_001</strain>
        <tissue evidence="3">Leg muscle</tissue>
    </source>
</reference>
<feature type="non-terminal residue" evidence="3">
    <location>
        <position position="424"/>
    </location>
</feature>
<organism evidence="3 4">
    <name type="scientific">Dryococelus australis</name>
    <dbReference type="NCBI Taxonomy" id="614101"/>
    <lineage>
        <taxon>Eukaryota</taxon>
        <taxon>Metazoa</taxon>
        <taxon>Ecdysozoa</taxon>
        <taxon>Arthropoda</taxon>
        <taxon>Hexapoda</taxon>
        <taxon>Insecta</taxon>
        <taxon>Pterygota</taxon>
        <taxon>Neoptera</taxon>
        <taxon>Polyneoptera</taxon>
        <taxon>Phasmatodea</taxon>
        <taxon>Verophasmatodea</taxon>
        <taxon>Anareolatae</taxon>
        <taxon>Phasmatidae</taxon>
        <taxon>Eurycanthinae</taxon>
        <taxon>Dryococelus</taxon>
    </lineage>
</organism>
<dbReference type="EMBL" id="JARBHB010000001">
    <property type="protein sequence ID" value="KAJ8896604.1"/>
    <property type="molecule type" value="Genomic_DNA"/>
</dbReference>
<accession>A0ABQ9IK65</accession>
<evidence type="ECO:0000313" key="3">
    <source>
        <dbReference type="EMBL" id="KAJ8896604.1"/>
    </source>
</evidence>
<feature type="compositionally biased region" description="Polar residues" evidence="1">
    <location>
        <begin position="290"/>
        <end position="301"/>
    </location>
</feature>
<evidence type="ECO:0000259" key="2">
    <source>
        <dbReference type="Pfam" id="PF03184"/>
    </source>
</evidence>
<name>A0ABQ9IK65_9NEOP</name>
<dbReference type="PANTHER" id="PTHR19303:SF74">
    <property type="entry name" value="POGO TRANSPOSABLE ELEMENT WITH KRAB DOMAIN"/>
    <property type="match status" value="1"/>
</dbReference>
<evidence type="ECO:0000256" key="1">
    <source>
        <dbReference type="SAM" id="MobiDB-lite"/>
    </source>
</evidence>
<keyword evidence="4" id="KW-1185">Reference proteome</keyword>
<evidence type="ECO:0000313" key="4">
    <source>
        <dbReference type="Proteomes" id="UP001159363"/>
    </source>
</evidence>
<dbReference type="PANTHER" id="PTHR19303">
    <property type="entry name" value="TRANSPOSON"/>
    <property type="match status" value="1"/>
</dbReference>
<sequence>MKRHQQLSLRKLENMSLARATAFNKTNLEEFFGNYTSVMDQYHFPPNKIFNLDETGVSHVLPSPKIISETGKKLVGQVFVFPKIHLRDCYLTGAPTGCLGLPSSSGWMTADFFIKVLQHVQQQTNCSSDNPILLLLDNHSSYITVESVSFAKDHGITLLTIAPHCSHRMQPLDSSVFGPFKAALRPCRSSIHKLIHILSSFSRTGIWPLNRLIFSEEDFLCSYVSDRPLPNEATNEIHGNCPEEDPGAVAISLQISFENVVGNENHVVDVTVDGATTSHSAKDSIVGPLTPSTTNRVTQKKNGSETEESDGGMELLSENEDFDFSDSESSGPVPLIDSDQIEIENFLMVKFTDTKDNAVFYVGRMQVMGNKEYEAKYLRKKGKKFVFPDVDDISVVPRQDIFSKFPRPKEMRGTKQTANYLTFD</sequence>
<dbReference type="Proteomes" id="UP001159363">
    <property type="component" value="Chromosome 1"/>
</dbReference>
<feature type="domain" description="DDE-1" evidence="2">
    <location>
        <begin position="104"/>
        <end position="185"/>
    </location>
</feature>
<comment type="caution">
    <text evidence="3">The sequence shown here is derived from an EMBL/GenBank/DDBJ whole genome shotgun (WGS) entry which is preliminary data.</text>
</comment>
<gene>
    <name evidence="3" type="ORF">PR048_001948</name>
</gene>